<accession>G0N2N1</accession>
<gene>
    <name evidence="2" type="ORF">CAEBREN_08017</name>
</gene>
<dbReference type="Proteomes" id="UP000008068">
    <property type="component" value="Unassembled WGS sequence"/>
</dbReference>
<dbReference type="InParanoid" id="G0N2N1"/>
<dbReference type="InterPro" id="IPR055578">
    <property type="entry name" value="DUF7154"/>
</dbReference>
<evidence type="ECO:0000313" key="2">
    <source>
        <dbReference type="EMBL" id="EGT50802.1"/>
    </source>
</evidence>
<reference evidence="3" key="1">
    <citation type="submission" date="2011-07" db="EMBL/GenBank/DDBJ databases">
        <authorList>
            <consortium name="Caenorhabditis brenneri Sequencing and Analysis Consortium"/>
            <person name="Wilson R.K."/>
        </authorList>
    </citation>
    <scope>NUCLEOTIDE SEQUENCE [LARGE SCALE GENOMIC DNA]</scope>
    <source>
        <strain evidence="3">PB2801</strain>
    </source>
</reference>
<dbReference type="PANTHER" id="PTHR23062:SF3">
    <property type="entry name" value="ANF_RECEPTOR DOMAIN-CONTAINING PROTEIN-RELATED"/>
    <property type="match status" value="1"/>
</dbReference>
<dbReference type="Pfam" id="PF23673">
    <property type="entry name" value="DUF7154"/>
    <property type="match status" value="2"/>
</dbReference>
<dbReference type="PANTHER" id="PTHR23062">
    <property type="entry name" value="HYPOTHETICAL PROTEIN C.ELEGANS"/>
    <property type="match status" value="1"/>
</dbReference>
<name>G0N2N1_CAEBE</name>
<sequence length="445" mass="50566">MIDRFLDNTQVPVCGSKLVIFAKRYPNETDYSRIVVKMRQHHSYLTILASNEPSGGNHPEILYDLASKTNGMCVFDDDDNILEAEDQVETVFHPSLVYAANPQVSGNGRIQLPPLLVQDDSGYFFTMMMQDNVEPDSCTASDPTTFLFAYSNDFDPSLVSSWLRYIQPNNDVLPHYSKFASIRFDTKTEEEFEYQNTFDEFVTIVDNHLPDPSLSFDNNNTGSDILQIIDRFLDNTQVPVCGSKMIICVKRYPNETDYSQIVAKMRQHHSYFTIFASTNSSGGNHPEILYDLASKTNGLCAFDDDENISFAIDYVDVCVFNPYLVYAANPQVSGNGRIQLPPLLVQSYSNYWFTMMMQDNGPMTVVQAVVLSWVNDNDDGQLGKNGTIFSSGASSGNHIGNWKYLTAESYNMQLDYNYTDSKERRVQIRVHGHEHPIDYWVPYDN</sequence>
<dbReference type="HOGENOM" id="CLU_530216_0_0_1"/>
<protein>
    <recommendedName>
        <fullName evidence="1">DUF7154 domain-containing protein</fullName>
    </recommendedName>
</protein>
<dbReference type="GO" id="GO:0045087">
    <property type="term" value="P:innate immune response"/>
    <property type="evidence" value="ECO:0007669"/>
    <property type="project" value="TreeGrafter"/>
</dbReference>
<organism evidence="3">
    <name type="scientific">Caenorhabditis brenneri</name>
    <name type="common">Nematode worm</name>
    <dbReference type="NCBI Taxonomy" id="135651"/>
    <lineage>
        <taxon>Eukaryota</taxon>
        <taxon>Metazoa</taxon>
        <taxon>Ecdysozoa</taxon>
        <taxon>Nematoda</taxon>
        <taxon>Chromadorea</taxon>
        <taxon>Rhabditida</taxon>
        <taxon>Rhabditina</taxon>
        <taxon>Rhabditomorpha</taxon>
        <taxon>Rhabditoidea</taxon>
        <taxon>Rhabditidae</taxon>
        <taxon>Peloderinae</taxon>
        <taxon>Caenorhabditis</taxon>
    </lineage>
</organism>
<proteinExistence type="predicted"/>
<keyword evidence="3" id="KW-1185">Reference proteome</keyword>
<evidence type="ECO:0000259" key="1">
    <source>
        <dbReference type="Pfam" id="PF23673"/>
    </source>
</evidence>
<dbReference type="EMBL" id="GL379830">
    <property type="protein sequence ID" value="EGT50802.1"/>
    <property type="molecule type" value="Genomic_DNA"/>
</dbReference>
<dbReference type="AlphaFoldDB" id="G0N2N1"/>
<dbReference type="OMA" id="FTMMMQD"/>
<feature type="domain" description="DUF7154" evidence="1">
    <location>
        <begin position="100"/>
        <end position="139"/>
    </location>
</feature>
<feature type="domain" description="DUF7154" evidence="1">
    <location>
        <begin position="328"/>
        <end position="432"/>
    </location>
</feature>
<dbReference type="eggNOG" id="KOG4297">
    <property type="taxonomic scope" value="Eukaryota"/>
</dbReference>
<evidence type="ECO:0000313" key="3">
    <source>
        <dbReference type="Proteomes" id="UP000008068"/>
    </source>
</evidence>
<dbReference type="STRING" id="135651.G0N2N1"/>
<dbReference type="FunCoup" id="G0N2N1">
    <property type="interactions" value="1"/>
</dbReference>